<keyword evidence="2" id="KW-0732">Signal</keyword>
<proteinExistence type="predicted"/>
<dbReference type="RefSeq" id="WP_289469464.1">
    <property type="nucleotide sequence ID" value="NZ_JAUCMM010000002.1"/>
</dbReference>
<dbReference type="EMBL" id="JAUCMM010000002">
    <property type="protein sequence ID" value="MDM7887752.1"/>
    <property type="molecule type" value="Genomic_DNA"/>
</dbReference>
<name>A0ABT7TDV4_9MICO</name>
<comment type="caution">
    <text evidence="3">The sequence shown here is derived from an EMBL/GenBank/DDBJ whole genome shotgun (WGS) entry which is preliminary data.</text>
</comment>
<feature type="compositionally biased region" description="Polar residues" evidence="1">
    <location>
        <begin position="104"/>
        <end position="117"/>
    </location>
</feature>
<evidence type="ECO:0000256" key="2">
    <source>
        <dbReference type="SAM" id="SignalP"/>
    </source>
</evidence>
<feature type="signal peptide" evidence="2">
    <location>
        <begin position="1"/>
        <end position="27"/>
    </location>
</feature>
<accession>A0ABT7TDV4</accession>
<reference evidence="3 4" key="1">
    <citation type="submission" date="2023-06" db="EMBL/GenBank/DDBJ databases">
        <authorList>
            <person name="Feng G."/>
            <person name="Li J."/>
            <person name="Zhu H."/>
        </authorList>
    </citation>
    <scope>NUCLEOTIDE SEQUENCE [LARGE SCALE GENOMIC DNA]</scope>
    <source>
        <strain evidence="3 4">RHCJP20</strain>
    </source>
</reference>
<organism evidence="3 4">
    <name type="scientific">Curtobacterium subtropicum</name>
    <dbReference type="NCBI Taxonomy" id="3055138"/>
    <lineage>
        <taxon>Bacteria</taxon>
        <taxon>Bacillati</taxon>
        <taxon>Actinomycetota</taxon>
        <taxon>Actinomycetes</taxon>
        <taxon>Micrococcales</taxon>
        <taxon>Microbacteriaceae</taxon>
        <taxon>Curtobacterium</taxon>
    </lineage>
</organism>
<dbReference type="PROSITE" id="PS51257">
    <property type="entry name" value="PROKAR_LIPOPROTEIN"/>
    <property type="match status" value="1"/>
</dbReference>
<feature type="compositionally biased region" description="Polar residues" evidence="1">
    <location>
        <begin position="63"/>
        <end position="87"/>
    </location>
</feature>
<keyword evidence="4" id="KW-1185">Reference proteome</keyword>
<sequence length="131" mass="13776">MRSRTVAATVVVVVLVALTGCTRQQTAFDGVARAACETKVGPAIVAWWRDEYGMTPWKVVDTRSTGVEQGPAGQSGTASASVTGESSVQREERGTVTEPVAWSCSAQTSADDPSTVTATIQEVTLRSRGRS</sequence>
<dbReference type="Proteomes" id="UP001235720">
    <property type="component" value="Unassembled WGS sequence"/>
</dbReference>
<feature type="chain" id="PRO_5046981369" description="Ig-like domain-containing protein" evidence="2">
    <location>
        <begin position="28"/>
        <end position="131"/>
    </location>
</feature>
<protein>
    <recommendedName>
        <fullName evidence="5">Ig-like domain-containing protein</fullName>
    </recommendedName>
</protein>
<evidence type="ECO:0008006" key="5">
    <source>
        <dbReference type="Google" id="ProtNLM"/>
    </source>
</evidence>
<evidence type="ECO:0000313" key="3">
    <source>
        <dbReference type="EMBL" id="MDM7887752.1"/>
    </source>
</evidence>
<evidence type="ECO:0000313" key="4">
    <source>
        <dbReference type="Proteomes" id="UP001235720"/>
    </source>
</evidence>
<evidence type="ECO:0000256" key="1">
    <source>
        <dbReference type="SAM" id="MobiDB-lite"/>
    </source>
</evidence>
<feature type="region of interest" description="Disordered" evidence="1">
    <location>
        <begin position="63"/>
        <end position="117"/>
    </location>
</feature>
<gene>
    <name evidence="3" type="ORF">QUG98_04725</name>
</gene>